<gene>
    <name evidence="2" type="ORF">NCTC13294_01953</name>
</gene>
<dbReference type="Proteomes" id="UP000254572">
    <property type="component" value="Unassembled WGS sequence"/>
</dbReference>
<keyword evidence="1" id="KW-0175">Coiled coil</keyword>
<keyword evidence="3" id="KW-1185">Reference proteome</keyword>
<name>A0A381EC45_9GAMM</name>
<reference evidence="2 3" key="1">
    <citation type="submission" date="2018-06" db="EMBL/GenBank/DDBJ databases">
        <authorList>
            <consortium name="Pathogen Informatics"/>
            <person name="Doyle S."/>
        </authorList>
    </citation>
    <scope>NUCLEOTIDE SEQUENCE [LARGE SCALE GENOMIC DNA]</scope>
    <source>
        <strain evidence="2 3">NCTC13294</strain>
    </source>
</reference>
<dbReference type="InterPro" id="IPR009228">
    <property type="entry name" value="Capsid_scaffold_GpO"/>
</dbReference>
<organism evidence="2 3">
    <name type="scientific">Cardiobacterium valvarum</name>
    <dbReference type="NCBI Taxonomy" id="194702"/>
    <lineage>
        <taxon>Bacteria</taxon>
        <taxon>Pseudomonadati</taxon>
        <taxon>Pseudomonadota</taxon>
        <taxon>Gammaproteobacteria</taxon>
        <taxon>Cardiobacteriales</taxon>
        <taxon>Cardiobacteriaceae</taxon>
        <taxon>Cardiobacterium</taxon>
    </lineage>
</organism>
<feature type="coiled-coil region" evidence="1">
    <location>
        <begin position="200"/>
        <end position="227"/>
    </location>
</feature>
<dbReference type="Pfam" id="PF05929">
    <property type="entry name" value="Phage_GPO"/>
    <property type="match status" value="1"/>
</dbReference>
<dbReference type="AlphaFoldDB" id="A0A381EC45"/>
<evidence type="ECO:0000256" key="1">
    <source>
        <dbReference type="SAM" id="Coils"/>
    </source>
</evidence>
<proteinExistence type="predicted"/>
<dbReference type="EMBL" id="UFUW01000001">
    <property type="protein sequence ID" value="SUX24591.1"/>
    <property type="molecule type" value="Genomic_DNA"/>
</dbReference>
<evidence type="ECO:0000313" key="3">
    <source>
        <dbReference type="Proteomes" id="UP000254572"/>
    </source>
</evidence>
<sequence>MKYHIVATEGATIDGRHINGEQLEQMAKNYDPAKYGARIWLEHIRGLYADSAFPALGDVTALKTEKNRDGKTVLLAAINPTPELVKINQAGQKVYTSIEINPRFADTGEAYLVGLAVTDSPASTGTSRLSFSAIQKEPEHLFSDYVQADLSDEEKPSPSIMDKIRAIFSKQEDAEKDNGKRFAGIEEAITTVANEYSAGKQILQGEIDALQSQFAGLQKQFDELKQAMDTTPANPPEPAQLFAAPRPIANGMTDIQTDC</sequence>
<dbReference type="OrthoDB" id="5625143at2"/>
<evidence type="ECO:0000313" key="2">
    <source>
        <dbReference type="EMBL" id="SUX24591.1"/>
    </source>
</evidence>
<accession>A0A381EC45</accession>
<dbReference type="RefSeq" id="WP_115612140.1">
    <property type="nucleotide sequence ID" value="NZ_JBHLZC010000003.1"/>
</dbReference>
<protein>
    <submittedName>
        <fullName evidence="2">Phage capsid scaffolding protein (GPO) serine peptidase</fullName>
    </submittedName>
</protein>